<sequence length="656" mass="71932">MHISAAPTPIVSPNITPEAGPSTVPFKANGHTTNGATNGFVSSTTPSPSSNGLTHRPLITRVNLPGSTLYDDSHIDREEFVRLVIQTLRDVGYTQSATTLEEESGYAMETPPVAHFRRKVLEGAWQEAVDALADLGLAEDSGLTEAKCLIIQQKYLELLETGKTTEALHILRDELASLHPDATHLHFLSGLLMCTDAADLQQRASWDGAEGSSRRRLLVDLQHWIPSSIMIPPRRFPALLDQALRYQSSQCLWHNTPARSLSLYNDHHCEDDLFPRHNTFNLVSHEDEVWNLEWSHTGRRLATASQDKSVIVWSVEQADGEVTIQPQLHLKDHPFAVGCVAWSFDDTVLLSSSDHIIKMWDTKTGSCIRSIETAHTETVSALAWVPDGSGFVSGSQDRKIILWGADGKQRDSWGFTPIRITDLAISADYTRLVAVGECAPSPSALGGPSSSREDSATPPAPGRTAFAGATSSSPRLGEYQMIVYDPRTKQMDFAVPLEGQLTSVKISADSRYALINNAPDEIHLWDLLTQRMVRKYTGQRQGRHIIRSCFGGVDENFIVSGSEGAIYVWHRVRGMLLIVLEGHGPGSVNSVAWNPRFPQMFASCSDDYTVRIWQAIPAVKLAFASTSDGIDAGAGDGVSGKGKGKRREPWDNPSSL</sequence>
<comment type="caution">
    <text evidence="1">The sequence shown here is derived from an EMBL/GenBank/DDBJ whole genome shotgun (WGS) entry which is preliminary data.</text>
</comment>
<evidence type="ECO:0000313" key="2">
    <source>
        <dbReference type="Proteomes" id="UP000814128"/>
    </source>
</evidence>
<evidence type="ECO:0000313" key="1">
    <source>
        <dbReference type="EMBL" id="KAI0032289.1"/>
    </source>
</evidence>
<dbReference type="EMBL" id="MU273551">
    <property type="protein sequence ID" value="KAI0032289.1"/>
    <property type="molecule type" value="Genomic_DNA"/>
</dbReference>
<reference evidence="1" key="1">
    <citation type="submission" date="2021-02" db="EMBL/GenBank/DDBJ databases">
        <authorList>
            <consortium name="DOE Joint Genome Institute"/>
            <person name="Ahrendt S."/>
            <person name="Looney B.P."/>
            <person name="Miyauchi S."/>
            <person name="Morin E."/>
            <person name="Drula E."/>
            <person name="Courty P.E."/>
            <person name="Chicoki N."/>
            <person name="Fauchery L."/>
            <person name="Kohler A."/>
            <person name="Kuo A."/>
            <person name="Labutti K."/>
            <person name="Pangilinan J."/>
            <person name="Lipzen A."/>
            <person name="Riley R."/>
            <person name="Andreopoulos W."/>
            <person name="He G."/>
            <person name="Johnson J."/>
            <person name="Barry K.W."/>
            <person name="Grigoriev I.V."/>
            <person name="Nagy L."/>
            <person name="Hibbett D."/>
            <person name="Henrissat B."/>
            <person name="Matheny P.B."/>
            <person name="Labbe J."/>
            <person name="Martin F."/>
        </authorList>
    </citation>
    <scope>NUCLEOTIDE SEQUENCE</scope>
    <source>
        <strain evidence="1">EC-137</strain>
    </source>
</reference>
<proteinExistence type="predicted"/>
<accession>A0ACB8QKD9</accession>
<gene>
    <name evidence="1" type="ORF">K488DRAFT_50218</name>
</gene>
<keyword evidence="2" id="KW-1185">Reference proteome</keyword>
<dbReference type="Proteomes" id="UP000814128">
    <property type="component" value="Unassembled WGS sequence"/>
</dbReference>
<protein>
    <submittedName>
        <fullName evidence="1">WD40 repeat-like protein</fullName>
    </submittedName>
</protein>
<name>A0ACB8QKD9_9AGAM</name>
<organism evidence="1 2">
    <name type="scientific">Vararia minispora EC-137</name>
    <dbReference type="NCBI Taxonomy" id="1314806"/>
    <lineage>
        <taxon>Eukaryota</taxon>
        <taxon>Fungi</taxon>
        <taxon>Dikarya</taxon>
        <taxon>Basidiomycota</taxon>
        <taxon>Agaricomycotina</taxon>
        <taxon>Agaricomycetes</taxon>
        <taxon>Russulales</taxon>
        <taxon>Lachnocladiaceae</taxon>
        <taxon>Vararia</taxon>
    </lineage>
</organism>
<reference evidence="1" key="2">
    <citation type="journal article" date="2022" name="New Phytol.">
        <title>Evolutionary transition to the ectomycorrhizal habit in the genomes of a hyperdiverse lineage of mushroom-forming fungi.</title>
        <authorList>
            <person name="Looney B."/>
            <person name="Miyauchi S."/>
            <person name="Morin E."/>
            <person name="Drula E."/>
            <person name="Courty P.E."/>
            <person name="Kohler A."/>
            <person name="Kuo A."/>
            <person name="LaButti K."/>
            <person name="Pangilinan J."/>
            <person name="Lipzen A."/>
            <person name="Riley R."/>
            <person name="Andreopoulos W."/>
            <person name="He G."/>
            <person name="Johnson J."/>
            <person name="Nolan M."/>
            <person name="Tritt A."/>
            <person name="Barry K.W."/>
            <person name="Grigoriev I.V."/>
            <person name="Nagy L.G."/>
            <person name="Hibbett D."/>
            <person name="Henrissat B."/>
            <person name="Matheny P.B."/>
            <person name="Labbe J."/>
            <person name="Martin F.M."/>
        </authorList>
    </citation>
    <scope>NUCLEOTIDE SEQUENCE</scope>
    <source>
        <strain evidence="1">EC-137</strain>
    </source>
</reference>